<organism evidence="2 3">
    <name type="scientific">Rufibacter quisquiliarum</name>
    <dbReference type="NCBI Taxonomy" id="1549639"/>
    <lineage>
        <taxon>Bacteria</taxon>
        <taxon>Pseudomonadati</taxon>
        <taxon>Bacteroidota</taxon>
        <taxon>Cytophagia</taxon>
        <taxon>Cytophagales</taxon>
        <taxon>Hymenobacteraceae</taxon>
        <taxon>Rufibacter</taxon>
    </lineage>
</organism>
<dbReference type="AlphaFoldDB" id="A0A839GP00"/>
<protein>
    <submittedName>
        <fullName evidence="2">Uncharacterized protein</fullName>
    </submittedName>
</protein>
<sequence>MRKSLLKKVLWALPVVGLFLALPSAQAQDEVGDFIRANQSDANKLIKAYADPVGKALGHSLNGGWFNSGKAMGLGRFDIRIFGTATFAPDEAKTFDLATLGLSDQVVVSGKSTTAPTFFGRDEDGPELTIYAKTRTPAGVEIKQEVASFNSPPGSGIDILPFPIAQLSVGLIKDTEIAVRFVPNTKFDDFEAGLWGVGLKHGIKQWIPVLSKVPGFDITVFGGYTNLKSAYRGIEVTPEAADNPSAAQSAPGYYDGQGIELTTKAWTASLVASKTLSVITGYAGVKYSNVQTDLTAVGRYPVPSIRSTPPYQRYVEDITEPIDVSMKDSQFGLNAGLRLKLAFFSIYGEYTFAKYSTAMAGIGFGWN</sequence>
<feature type="signal peptide" evidence="1">
    <location>
        <begin position="1"/>
        <end position="27"/>
    </location>
</feature>
<dbReference type="Pfam" id="PF20230">
    <property type="entry name" value="DUF6588"/>
    <property type="match status" value="1"/>
</dbReference>
<dbReference type="RefSeq" id="WP_182512420.1">
    <property type="nucleotide sequence ID" value="NZ_JACJIQ010000004.1"/>
</dbReference>
<gene>
    <name evidence="2" type="ORF">FHS90_001343</name>
</gene>
<evidence type="ECO:0000313" key="3">
    <source>
        <dbReference type="Proteomes" id="UP000563094"/>
    </source>
</evidence>
<dbReference type="InterPro" id="IPR046495">
    <property type="entry name" value="DUF6588"/>
</dbReference>
<proteinExistence type="predicted"/>
<evidence type="ECO:0000256" key="1">
    <source>
        <dbReference type="SAM" id="SignalP"/>
    </source>
</evidence>
<accession>A0A839GP00</accession>
<dbReference type="Proteomes" id="UP000563094">
    <property type="component" value="Unassembled WGS sequence"/>
</dbReference>
<evidence type="ECO:0000313" key="2">
    <source>
        <dbReference type="EMBL" id="MBA9076637.1"/>
    </source>
</evidence>
<keyword evidence="1" id="KW-0732">Signal</keyword>
<keyword evidence="3" id="KW-1185">Reference proteome</keyword>
<name>A0A839GP00_9BACT</name>
<feature type="chain" id="PRO_5032487078" evidence="1">
    <location>
        <begin position="28"/>
        <end position="367"/>
    </location>
</feature>
<comment type="caution">
    <text evidence="2">The sequence shown here is derived from an EMBL/GenBank/DDBJ whole genome shotgun (WGS) entry which is preliminary data.</text>
</comment>
<dbReference type="EMBL" id="JACJIQ010000004">
    <property type="protein sequence ID" value="MBA9076637.1"/>
    <property type="molecule type" value="Genomic_DNA"/>
</dbReference>
<reference evidence="2 3" key="1">
    <citation type="submission" date="2020-08" db="EMBL/GenBank/DDBJ databases">
        <title>Genomic Encyclopedia of Type Strains, Phase IV (KMG-IV): sequencing the most valuable type-strain genomes for metagenomic binning, comparative biology and taxonomic classification.</title>
        <authorList>
            <person name="Goeker M."/>
        </authorList>
    </citation>
    <scope>NUCLEOTIDE SEQUENCE [LARGE SCALE GENOMIC DNA]</scope>
    <source>
        <strain evidence="2 3">DSM 29854</strain>
    </source>
</reference>